<name>A0A498KJI0_MALDO</name>
<dbReference type="Proteomes" id="UP000290289">
    <property type="component" value="Chromosome 2"/>
</dbReference>
<keyword evidence="1" id="KW-0472">Membrane</keyword>
<keyword evidence="3" id="KW-1185">Reference proteome</keyword>
<proteinExistence type="predicted"/>
<keyword evidence="1" id="KW-0812">Transmembrane</keyword>
<comment type="caution">
    <text evidence="2">The sequence shown here is derived from an EMBL/GenBank/DDBJ whole genome shotgun (WGS) entry which is preliminary data.</text>
</comment>
<gene>
    <name evidence="2" type="ORF">DVH24_026477</name>
</gene>
<dbReference type="AlphaFoldDB" id="A0A498KJI0"/>
<evidence type="ECO:0000256" key="1">
    <source>
        <dbReference type="SAM" id="Phobius"/>
    </source>
</evidence>
<keyword evidence="1" id="KW-1133">Transmembrane helix</keyword>
<accession>A0A498KJI0</accession>
<dbReference type="EMBL" id="RDQH01000328">
    <property type="protein sequence ID" value="RXI07341.1"/>
    <property type="molecule type" value="Genomic_DNA"/>
</dbReference>
<evidence type="ECO:0000313" key="2">
    <source>
        <dbReference type="EMBL" id="RXI07341.1"/>
    </source>
</evidence>
<reference evidence="2 3" key="1">
    <citation type="submission" date="2018-10" db="EMBL/GenBank/DDBJ databases">
        <title>A high-quality apple genome assembly.</title>
        <authorList>
            <person name="Hu J."/>
        </authorList>
    </citation>
    <scope>NUCLEOTIDE SEQUENCE [LARGE SCALE GENOMIC DNA]</scope>
    <source>
        <strain evidence="3">cv. HFTH1</strain>
        <tissue evidence="2">Young leaf</tissue>
    </source>
</reference>
<evidence type="ECO:0000313" key="3">
    <source>
        <dbReference type="Proteomes" id="UP000290289"/>
    </source>
</evidence>
<feature type="transmembrane region" description="Helical" evidence="1">
    <location>
        <begin position="104"/>
        <end position="126"/>
    </location>
</feature>
<organism evidence="2 3">
    <name type="scientific">Malus domestica</name>
    <name type="common">Apple</name>
    <name type="synonym">Pyrus malus</name>
    <dbReference type="NCBI Taxonomy" id="3750"/>
    <lineage>
        <taxon>Eukaryota</taxon>
        <taxon>Viridiplantae</taxon>
        <taxon>Streptophyta</taxon>
        <taxon>Embryophyta</taxon>
        <taxon>Tracheophyta</taxon>
        <taxon>Spermatophyta</taxon>
        <taxon>Magnoliopsida</taxon>
        <taxon>eudicotyledons</taxon>
        <taxon>Gunneridae</taxon>
        <taxon>Pentapetalae</taxon>
        <taxon>rosids</taxon>
        <taxon>fabids</taxon>
        <taxon>Rosales</taxon>
        <taxon>Rosaceae</taxon>
        <taxon>Amygdaloideae</taxon>
        <taxon>Maleae</taxon>
        <taxon>Malus</taxon>
    </lineage>
</organism>
<protein>
    <submittedName>
        <fullName evidence="2">Uncharacterized protein</fullName>
    </submittedName>
</protein>
<sequence>MGCAFSVSSASEYVCGYATAKSTEPHAQHQPSITMIINQSQPWMYKLSGRKARWKGRVLDRSLSSGLCHGRCACMAGQKKYLNKKITIFGSEGRQHGVYFCPGSPLRCVVCTVCPFLLFCLLFLLAPNRKQSDMDSGQLRPHRYLVVKGNNLSKSISIDFINLIKLNKACHSHGTYNHLHNQLISFLLKLSQSMSFI</sequence>